<evidence type="ECO:0000313" key="3">
    <source>
        <dbReference type="Proteomes" id="UP000636110"/>
    </source>
</evidence>
<accession>A0ABR6EUB5</accession>
<dbReference type="PROSITE" id="PS51257">
    <property type="entry name" value="PROKAR_LIPOPROTEIN"/>
    <property type="match status" value="1"/>
</dbReference>
<dbReference type="Pfam" id="PF01497">
    <property type="entry name" value="Peripla_BP_2"/>
    <property type="match status" value="1"/>
</dbReference>
<dbReference type="PROSITE" id="PS50983">
    <property type="entry name" value="FE_B12_PBP"/>
    <property type="match status" value="1"/>
</dbReference>
<evidence type="ECO:0000259" key="1">
    <source>
        <dbReference type="PROSITE" id="PS50983"/>
    </source>
</evidence>
<keyword evidence="3" id="KW-1185">Reference proteome</keyword>
<dbReference type="InterPro" id="IPR002491">
    <property type="entry name" value="ABC_transptr_periplasmic_BD"/>
</dbReference>
<gene>
    <name evidence="2" type="ORF">GM920_03735</name>
</gene>
<protein>
    <submittedName>
        <fullName evidence="2">ABC transporter substrate-binding protein</fullName>
    </submittedName>
</protein>
<proteinExistence type="predicted"/>
<dbReference type="PANTHER" id="PTHR30535:SF34">
    <property type="entry name" value="MOLYBDATE-BINDING PROTEIN MOLA"/>
    <property type="match status" value="1"/>
</dbReference>
<dbReference type="Proteomes" id="UP000636110">
    <property type="component" value="Unassembled WGS sequence"/>
</dbReference>
<dbReference type="SUPFAM" id="SSF53807">
    <property type="entry name" value="Helical backbone' metal receptor"/>
    <property type="match status" value="1"/>
</dbReference>
<dbReference type="PANTHER" id="PTHR30535">
    <property type="entry name" value="VITAMIN B12-BINDING PROTEIN"/>
    <property type="match status" value="1"/>
</dbReference>
<name>A0ABR6EUB5_9SPHI</name>
<dbReference type="Gene3D" id="3.40.50.1980">
    <property type="entry name" value="Nitrogenase molybdenum iron protein domain"/>
    <property type="match status" value="2"/>
</dbReference>
<evidence type="ECO:0000313" key="2">
    <source>
        <dbReference type="EMBL" id="MBB2148018.1"/>
    </source>
</evidence>
<dbReference type="EMBL" id="WNXC01000001">
    <property type="protein sequence ID" value="MBB2148018.1"/>
    <property type="molecule type" value="Genomic_DNA"/>
</dbReference>
<reference evidence="2 3" key="1">
    <citation type="submission" date="2019-11" db="EMBL/GenBank/DDBJ databases">
        <title>Description of Pedobacter sp. LMG 31462T.</title>
        <authorList>
            <person name="Carlier A."/>
            <person name="Qi S."/>
            <person name="Vandamme P."/>
        </authorList>
    </citation>
    <scope>NUCLEOTIDE SEQUENCE [LARGE SCALE GENOMIC DNA]</scope>
    <source>
        <strain evidence="2 3">LMG 31462</strain>
    </source>
</reference>
<dbReference type="InterPro" id="IPR050902">
    <property type="entry name" value="ABC_Transporter_SBP"/>
</dbReference>
<feature type="domain" description="Fe/B12 periplasmic-binding" evidence="1">
    <location>
        <begin position="53"/>
        <end position="312"/>
    </location>
</feature>
<organism evidence="2 3">
    <name type="scientific">Pedobacter gandavensis</name>
    <dbReference type="NCBI Taxonomy" id="2679963"/>
    <lineage>
        <taxon>Bacteria</taxon>
        <taxon>Pseudomonadati</taxon>
        <taxon>Bacteroidota</taxon>
        <taxon>Sphingobacteriia</taxon>
        <taxon>Sphingobacteriales</taxon>
        <taxon>Sphingobacteriaceae</taxon>
        <taxon>Pedobacter</taxon>
    </lineage>
</organism>
<comment type="caution">
    <text evidence="2">The sequence shown here is derived from an EMBL/GenBank/DDBJ whole genome shotgun (WGS) entry which is preliminary data.</text>
</comment>
<sequence>MTMNKIIAILGIAGTMLLFGCANGTKENPEKKKSIRVMDAVGHTIELDKPVERIVVLYEPALDALYMLNAEKSIVGIFNNIYTSDELFPFYAKLDDRIQQKKLAVPGSNGDGNIESIMMLNPDLVILQSAQQELAQALRSVGVKVYTTKVEQYQEVFQTMNDLAILTGTKERAEELVSYVKAELARMKDRSATIQTKKKAYFSWAHGRIFATAGRNSMMNFCLEAAGVENACTFELDQPNINPETLVGWNPDIIIMWNDSPEEFYKRTELGEVAAIKNKQIYNLLPMFFYNPHTLKSLSAAVSIHNWAYPNPDVDVKQQVEKIILKLYGEKAKAIIPLI</sequence>